<evidence type="ECO:0000256" key="7">
    <source>
        <dbReference type="ARBA" id="ARBA00022840"/>
    </source>
</evidence>
<keyword evidence="13" id="KW-1185">Reference proteome</keyword>
<evidence type="ECO:0000256" key="2">
    <source>
        <dbReference type="ARBA" id="ARBA00005417"/>
    </source>
</evidence>
<proteinExistence type="inferred from homology"/>
<evidence type="ECO:0000256" key="3">
    <source>
        <dbReference type="ARBA" id="ARBA00022448"/>
    </source>
</evidence>
<evidence type="ECO:0000256" key="4">
    <source>
        <dbReference type="ARBA" id="ARBA00022475"/>
    </source>
</evidence>
<dbReference type="InterPro" id="IPR003439">
    <property type="entry name" value="ABC_transporter-like_ATP-bd"/>
</dbReference>
<dbReference type="Pfam" id="PF00005">
    <property type="entry name" value="ABC_tran"/>
    <property type="match status" value="2"/>
</dbReference>
<evidence type="ECO:0000313" key="12">
    <source>
        <dbReference type="EMBL" id="SFA97191.1"/>
    </source>
</evidence>
<feature type="domain" description="ABC transporter" evidence="11">
    <location>
        <begin position="4"/>
        <end position="244"/>
    </location>
</feature>
<reference evidence="12 13" key="1">
    <citation type="submission" date="2016-10" db="EMBL/GenBank/DDBJ databases">
        <authorList>
            <person name="de Groot N.N."/>
        </authorList>
    </citation>
    <scope>NUCLEOTIDE SEQUENCE [LARGE SCALE GENOMIC DNA]</scope>
    <source>
        <strain evidence="12 13">DSM 5522</strain>
    </source>
</reference>
<dbReference type="OrthoDB" id="501320at2"/>
<dbReference type="GO" id="GO:0043190">
    <property type="term" value="C:ATP-binding cassette (ABC) transporter complex"/>
    <property type="evidence" value="ECO:0007669"/>
    <property type="project" value="TreeGrafter"/>
</dbReference>
<dbReference type="InterPro" id="IPR015856">
    <property type="entry name" value="ABC_transpr_CbiO/EcfA_su"/>
</dbReference>
<keyword evidence="8" id="KW-1278">Translocase</keyword>
<dbReference type="PANTHER" id="PTHR43553">
    <property type="entry name" value="HEAVY METAL TRANSPORTER"/>
    <property type="match status" value="1"/>
</dbReference>
<accession>A0A1I0X8E7</accession>
<dbReference type="PANTHER" id="PTHR43553:SF23">
    <property type="entry name" value="ABC TRANSPORTER ATP-BINDING COMPONENT"/>
    <property type="match status" value="1"/>
</dbReference>
<dbReference type="PROSITE" id="PS50893">
    <property type="entry name" value="ABC_TRANSPORTER_2"/>
    <property type="match status" value="2"/>
</dbReference>
<dbReference type="GO" id="GO:0016887">
    <property type="term" value="F:ATP hydrolysis activity"/>
    <property type="evidence" value="ECO:0007669"/>
    <property type="project" value="InterPro"/>
</dbReference>
<dbReference type="GO" id="GO:0042626">
    <property type="term" value="F:ATPase-coupled transmembrane transporter activity"/>
    <property type="evidence" value="ECO:0007669"/>
    <property type="project" value="TreeGrafter"/>
</dbReference>
<dbReference type="GO" id="GO:0005524">
    <property type="term" value="F:ATP binding"/>
    <property type="evidence" value="ECO:0007669"/>
    <property type="project" value="UniProtKB-KW"/>
</dbReference>
<dbReference type="InterPro" id="IPR027417">
    <property type="entry name" value="P-loop_NTPase"/>
</dbReference>
<dbReference type="RefSeq" id="WP_092871366.1">
    <property type="nucleotide sequence ID" value="NZ_FOJY01000006.1"/>
</dbReference>
<protein>
    <submittedName>
        <fullName evidence="12">Energy-coupling factor transport system ATP-binding protein</fullName>
    </submittedName>
</protein>
<keyword evidence="6" id="KW-0547">Nucleotide-binding</keyword>
<evidence type="ECO:0000256" key="10">
    <source>
        <dbReference type="ARBA" id="ARBA00025157"/>
    </source>
</evidence>
<dbReference type="InterPro" id="IPR050095">
    <property type="entry name" value="ECF_ABC_transporter_ATP-bd"/>
</dbReference>
<evidence type="ECO:0000256" key="5">
    <source>
        <dbReference type="ARBA" id="ARBA00022737"/>
    </source>
</evidence>
<dbReference type="CDD" id="cd03225">
    <property type="entry name" value="ABC_cobalt_CbiO_domain1"/>
    <property type="match status" value="1"/>
</dbReference>
<comment type="subcellular location">
    <subcellularLocation>
        <location evidence="1">Cell membrane</location>
        <topology evidence="1">Peripheral membrane protein</topology>
    </subcellularLocation>
</comment>
<dbReference type="PROSITE" id="PS00211">
    <property type="entry name" value="ABC_TRANSPORTER_1"/>
    <property type="match status" value="2"/>
</dbReference>
<keyword evidence="7 12" id="KW-0067">ATP-binding</keyword>
<keyword evidence="3" id="KW-0813">Transport</keyword>
<dbReference type="SMART" id="SM00382">
    <property type="entry name" value="AAA"/>
    <property type="match status" value="2"/>
</dbReference>
<gene>
    <name evidence="12" type="ORF">SAMN05216249_10618</name>
</gene>
<keyword evidence="4" id="KW-1003">Cell membrane</keyword>
<sequence length="495" mass="56335">MEAIKLENLSFSYNGQNLNNGIHNINLSVKEGECVLLVGTSGCGKSTVLRAINGLAPYFYEGKLEGEVFLMGKSAKKIRFENKSKICGSVFQNPRSQFFYLNTSSEIAFGCENQGLSQKEIEKRVNESIKLFRIDNLADRDILKLSGGEKQKIAFAGIYASRPDIYVLDEPSANLDLDAIKDIKAIIKKIKEEKKTIIIAEHRLYYLMDIVDRILYMDKGEIVEEFTLDEFKKLSSKELRKRGLRAPDYRMLKKEAFNITKKKSDFDEKLILKDITCQYKKSRFKTLNIKECQLPLHEKIAIIGHNGAGKSTFVNGFCGMNKNVKARVYKDGKLIPLRKRVRESFEVFQEVNHQLFTNSVEEEVSLGSEDNTGKNKLELLSSLGLKDFLDTHPMALSGGQKQRVAIASALYSGRRMICLDEPTSGLDYRQMDKVAGLLDTLQSKVDLTMVITHDLELILKTCTYVLHIENGQLVEEYPLDKEGREKLFSFFDYEK</sequence>
<dbReference type="InterPro" id="IPR017871">
    <property type="entry name" value="ABC_transporter-like_CS"/>
</dbReference>
<dbReference type="Proteomes" id="UP000198838">
    <property type="component" value="Unassembled WGS sequence"/>
</dbReference>
<comment type="function">
    <text evidence="10">Probably part of an ABC transporter complex. Responsible for energy coupling to the transport system.</text>
</comment>
<comment type="similarity">
    <text evidence="2">Belongs to the ABC transporter superfamily.</text>
</comment>
<evidence type="ECO:0000256" key="9">
    <source>
        <dbReference type="ARBA" id="ARBA00023136"/>
    </source>
</evidence>
<evidence type="ECO:0000256" key="1">
    <source>
        <dbReference type="ARBA" id="ARBA00004202"/>
    </source>
</evidence>
<evidence type="ECO:0000259" key="11">
    <source>
        <dbReference type="PROSITE" id="PS50893"/>
    </source>
</evidence>
<dbReference type="Gene3D" id="3.40.50.300">
    <property type="entry name" value="P-loop containing nucleotide triphosphate hydrolases"/>
    <property type="match status" value="2"/>
</dbReference>
<evidence type="ECO:0000313" key="13">
    <source>
        <dbReference type="Proteomes" id="UP000198838"/>
    </source>
</evidence>
<name>A0A1I0X8E7_9FIRM</name>
<dbReference type="STRING" id="1120918.SAMN05216249_10618"/>
<dbReference type="EMBL" id="FOJY01000006">
    <property type="protein sequence ID" value="SFA97191.1"/>
    <property type="molecule type" value="Genomic_DNA"/>
</dbReference>
<dbReference type="SUPFAM" id="SSF52540">
    <property type="entry name" value="P-loop containing nucleoside triphosphate hydrolases"/>
    <property type="match status" value="2"/>
</dbReference>
<dbReference type="InterPro" id="IPR003593">
    <property type="entry name" value="AAA+_ATPase"/>
</dbReference>
<keyword evidence="5" id="KW-0677">Repeat</keyword>
<dbReference type="FunFam" id="3.40.50.300:FF:000224">
    <property type="entry name" value="Energy-coupling factor transporter ATP-binding protein EcfA"/>
    <property type="match status" value="1"/>
</dbReference>
<dbReference type="AlphaFoldDB" id="A0A1I0X8E7"/>
<evidence type="ECO:0000256" key="6">
    <source>
        <dbReference type="ARBA" id="ARBA00022741"/>
    </source>
</evidence>
<feature type="domain" description="ABC transporter" evidence="11">
    <location>
        <begin position="270"/>
        <end position="495"/>
    </location>
</feature>
<keyword evidence="9" id="KW-0472">Membrane</keyword>
<organism evidence="12 13">
    <name type="scientific">Acetitomaculum ruminis DSM 5522</name>
    <dbReference type="NCBI Taxonomy" id="1120918"/>
    <lineage>
        <taxon>Bacteria</taxon>
        <taxon>Bacillati</taxon>
        <taxon>Bacillota</taxon>
        <taxon>Clostridia</taxon>
        <taxon>Lachnospirales</taxon>
        <taxon>Lachnospiraceae</taxon>
        <taxon>Acetitomaculum</taxon>
    </lineage>
</organism>
<evidence type="ECO:0000256" key="8">
    <source>
        <dbReference type="ARBA" id="ARBA00022967"/>
    </source>
</evidence>